<dbReference type="Proteomes" id="UP000489600">
    <property type="component" value="Unassembled WGS sequence"/>
</dbReference>
<evidence type="ECO:0000256" key="1">
    <source>
        <dbReference type="SAM" id="MobiDB-lite"/>
    </source>
</evidence>
<proteinExistence type="predicted"/>
<name>A0A565B5Q5_9BRAS</name>
<organism evidence="2 3">
    <name type="scientific">Arabis nemorensis</name>
    <dbReference type="NCBI Taxonomy" id="586526"/>
    <lineage>
        <taxon>Eukaryota</taxon>
        <taxon>Viridiplantae</taxon>
        <taxon>Streptophyta</taxon>
        <taxon>Embryophyta</taxon>
        <taxon>Tracheophyta</taxon>
        <taxon>Spermatophyta</taxon>
        <taxon>Magnoliopsida</taxon>
        <taxon>eudicotyledons</taxon>
        <taxon>Gunneridae</taxon>
        <taxon>Pentapetalae</taxon>
        <taxon>rosids</taxon>
        <taxon>malvids</taxon>
        <taxon>Brassicales</taxon>
        <taxon>Brassicaceae</taxon>
        <taxon>Arabideae</taxon>
        <taxon>Arabis</taxon>
    </lineage>
</organism>
<protein>
    <submittedName>
        <fullName evidence="2">Uncharacterized protein</fullName>
    </submittedName>
</protein>
<feature type="region of interest" description="Disordered" evidence="1">
    <location>
        <begin position="96"/>
        <end position="171"/>
    </location>
</feature>
<reference evidence="2" key="1">
    <citation type="submission" date="2019-07" db="EMBL/GenBank/DDBJ databases">
        <authorList>
            <person name="Dittberner H."/>
        </authorList>
    </citation>
    <scope>NUCLEOTIDE SEQUENCE [LARGE SCALE GENOMIC DNA]</scope>
</reference>
<feature type="compositionally biased region" description="Polar residues" evidence="1">
    <location>
        <begin position="150"/>
        <end position="171"/>
    </location>
</feature>
<feature type="region of interest" description="Disordered" evidence="1">
    <location>
        <begin position="1"/>
        <end position="39"/>
    </location>
</feature>
<dbReference type="AlphaFoldDB" id="A0A565B5Q5"/>
<evidence type="ECO:0000313" key="2">
    <source>
        <dbReference type="EMBL" id="VVA96683.1"/>
    </source>
</evidence>
<comment type="caution">
    <text evidence="2">The sequence shown here is derived from an EMBL/GenBank/DDBJ whole genome shotgun (WGS) entry which is preliminary data.</text>
</comment>
<feature type="compositionally biased region" description="Basic and acidic residues" evidence="1">
    <location>
        <begin position="129"/>
        <end position="149"/>
    </location>
</feature>
<sequence length="171" mass="18887">MANTRGKVRRSKRQAGESATPTVDKKISKRSKTKEVAKVDVSRKKHAKVDVSRKKVAKVCVEVDCEVNELVRKGNGEKDIDGREEQSHVEVDVAKESTEAAVSVDEMGEAEKDDEAQMAESDKIDEEEVRVLISEKEKVVEDGEDKEAQEPSQAAQDDSTRGGSIPTTEQF</sequence>
<feature type="compositionally biased region" description="Basic residues" evidence="1">
    <location>
        <begin position="1"/>
        <end position="13"/>
    </location>
</feature>
<feature type="compositionally biased region" description="Acidic residues" evidence="1">
    <location>
        <begin position="106"/>
        <end position="128"/>
    </location>
</feature>
<keyword evidence="3" id="KW-1185">Reference proteome</keyword>
<dbReference type="EMBL" id="CABITT030000003">
    <property type="protein sequence ID" value="VVA96683.1"/>
    <property type="molecule type" value="Genomic_DNA"/>
</dbReference>
<gene>
    <name evidence="2" type="ORF">ANE_LOCUS7128</name>
</gene>
<accession>A0A565B5Q5</accession>
<evidence type="ECO:0000313" key="3">
    <source>
        <dbReference type="Proteomes" id="UP000489600"/>
    </source>
</evidence>